<proteinExistence type="predicted"/>
<feature type="non-terminal residue" evidence="1">
    <location>
        <position position="80"/>
    </location>
</feature>
<dbReference type="Proteomes" id="UP001151760">
    <property type="component" value="Unassembled WGS sequence"/>
</dbReference>
<reference evidence="1" key="2">
    <citation type="submission" date="2022-01" db="EMBL/GenBank/DDBJ databases">
        <authorList>
            <person name="Yamashiro T."/>
            <person name="Shiraishi A."/>
            <person name="Satake H."/>
            <person name="Nakayama K."/>
        </authorList>
    </citation>
    <scope>NUCLEOTIDE SEQUENCE</scope>
</reference>
<name>A0ABQ4ZSK4_9ASTR</name>
<evidence type="ECO:0000313" key="1">
    <source>
        <dbReference type="EMBL" id="GJS93298.1"/>
    </source>
</evidence>
<reference evidence="1" key="1">
    <citation type="journal article" date="2022" name="Int. J. Mol. Sci.">
        <title>Draft Genome of Tanacetum Coccineum: Genomic Comparison of Closely Related Tanacetum-Family Plants.</title>
        <authorList>
            <person name="Yamashiro T."/>
            <person name="Shiraishi A."/>
            <person name="Nakayama K."/>
            <person name="Satake H."/>
        </authorList>
    </citation>
    <scope>NUCLEOTIDE SEQUENCE</scope>
</reference>
<comment type="caution">
    <text evidence="1">The sequence shown here is derived from an EMBL/GenBank/DDBJ whole genome shotgun (WGS) entry which is preliminary data.</text>
</comment>
<sequence>MLDPSPNSLVHGESLEIQDNHRWENLSNGEWSGPVGFEIARENLKSRIEEEDSITNVENAVLDLGVMKSLSSLFGDQRVL</sequence>
<gene>
    <name evidence="1" type="ORF">Tco_0800266</name>
</gene>
<keyword evidence="2" id="KW-1185">Reference proteome</keyword>
<protein>
    <submittedName>
        <fullName evidence="1">Uncharacterized protein</fullName>
    </submittedName>
</protein>
<evidence type="ECO:0000313" key="2">
    <source>
        <dbReference type="Proteomes" id="UP001151760"/>
    </source>
</evidence>
<organism evidence="1 2">
    <name type="scientific">Tanacetum coccineum</name>
    <dbReference type="NCBI Taxonomy" id="301880"/>
    <lineage>
        <taxon>Eukaryota</taxon>
        <taxon>Viridiplantae</taxon>
        <taxon>Streptophyta</taxon>
        <taxon>Embryophyta</taxon>
        <taxon>Tracheophyta</taxon>
        <taxon>Spermatophyta</taxon>
        <taxon>Magnoliopsida</taxon>
        <taxon>eudicotyledons</taxon>
        <taxon>Gunneridae</taxon>
        <taxon>Pentapetalae</taxon>
        <taxon>asterids</taxon>
        <taxon>campanulids</taxon>
        <taxon>Asterales</taxon>
        <taxon>Asteraceae</taxon>
        <taxon>Asteroideae</taxon>
        <taxon>Anthemideae</taxon>
        <taxon>Anthemidinae</taxon>
        <taxon>Tanacetum</taxon>
    </lineage>
</organism>
<accession>A0ABQ4ZSK4</accession>
<dbReference type="EMBL" id="BQNB010011647">
    <property type="protein sequence ID" value="GJS93298.1"/>
    <property type="molecule type" value="Genomic_DNA"/>
</dbReference>